<evidence type="ECO:0000313" key="4">
    <source>
        <dbReference type="EMBL" id="SEM54339.1"/>
    </source>
</evidence>
<dbReference type="AlphaFoldDB" id="A0A1H7ZA40"/>
<dbReference type="STRING" id="97481.SAMN05444853_12316"/>
<reference evidence="5" key="2">
    <citation type="submission" date="2016-10" db="EMBL/GenBank/DDBJ databases">
        <authorList>
            <person name="Varghese N."/>
            <person name="Submissions S."/>
        </authorList>
    </citation>
    <scope>NUCLEOTIDE SEQUENCE [LARGE SCALE GENOMIC DNA]</scope>
    <source>
        <strain evidence="5">DSM 24204</strain>
    </source>
</reference>
<dbReference type="Proteomes" id="UP000198883">
    <property type="component" value="Unassembled WGS sequence"/>
</dbReference>
<reference evidence="2 6" key="3">
    <citation type="journal article" date="2023" name="Front. Microbiol.">
        <title>Phylogeography and host specificity of Pasteurellaceae pathogenic to sea-farmed fish in the north-east Atlantic.</title>
        <authorList>
            <person name="Gulla S."/>
            <person name="Colquhoun D.J."/>
            <person name="Olsen A.B."/>
            <person name="Spilsberg B."/>
            <person name="Lagesen K."/>
            <person name="Aakesson C.P."/>
            <person name="Strom S."/>
            <person name="Manji F."/>
            <person name="Birkbeck T.H."/>
            <person name="Nilsen H.K."/>
        </authorList>
    </citation>
    <scope>NUCLEOTIDE SEQUENCE [LARGE SCALE GENOMIC DNA]</scope>
    <source>
        <strain evidence="2 6">VIO11850</strain>
    </source>
</reference>
<dbReference type="Proteomes" id="UP001236239">
    <property type="component" value="Unassembled WGS sequence"/>
</dbReference>
<dbReference type="EMBL" id="JASAVS010000010">
    <property type="protein sequence ID" value="MDP8085430.1"/>
    <property type="molecule type" value="Genomic_DNA"/>
</dbReference>
<dbReference type="InterPro" id="IPR025870">
    <property type="entry name" value="Glyoxalase-like_dom"/>
</dbReference>
<organism evidence="4 5">
    <name type="scientific">Phocoenobacter skyensis</name>
    <dbReference type="NCBI Taxonomy" id="97481"/>
    <lineage>
        <taxon>Bacteria</taxon>
        <taxon>Pseudomonadati</taxon>
        <taxon>Pseudomonadota</taxon>
        <taxon>Gammaproteobacteria</taxon>
        <taxon>Pasteurellales</taxon>
        <taxon>Pasteurellaceae</taxon>
        <taxon>Phocoenobacter</taxon>
    </lineage>
</organism>
<dbReference type="RefSeq" id="WP_090922863.1">
    <property type="nucleotide sequence ID" value="NZ_CP016180.1"/>
</dbReference>
<dbReference type="Pfam" id="PF13468">
    <property type="entry name" value="Glyoxalase_3"/>
    <property type="match status" value="1"/>
</dbReference>
<dbReference type="OrthoDB" id="3252514at2"/>
<dbReference type="GeneID" id="83543995"/>
<dbReference type="Gene3D" id="3.10.180.10">
    <property type="entry name" value="2,3-Dihydroxybiphenyl 1,2-Dioxygenase, domain 1"/>
    <property type="match status" value="1"/>
</dbReference>
<dbReference type="EMBL" id="JASAYQ010000006">
    <property type="protein sequence ID" value="MDP8172723.1"/>
    <property type="molecule type" value="Genomic_DNA"/>
</dbReference>
<accession>A0A1H7ZA40</accession>
<reference evidence="3" key="4">
    <citation type="journal article" date="2023" name="Front. Microbiol.">
        <title>Phylogeography and host specificity of Pasteurellaceae pathogenic to sea-farmed fish in the north-east Atlantic.</title>
        <authorList>
            <person name="Gulla S."/>
            <person name="Colquhoun D.J."/>
            <person name="Olsen A.B."/>
            <person name="Spilsberg B."/>
            <person name="Lagesen K."/>
            <person name="Aakesson C.P."/>
            <person name="Strom S."/>
            <person name="Manji F."/>
            <person name="Birkbeck T.H."/>
            <person name="Nilsen H.K."/>
        </authorList>
    </citation>
    <scope>NUCLEOTIDE SEQUENCE</scope>
    <source>
        <strain evidence="3">TW16_20</strain>
    </source>
</reference>
<protein>
    <submittedName>
        <fullName evidence="4">Glyoxalase-like domain-containing protein</fullName>
    </submittedName>
    <submittedName>
        <fullName evidence="2">VOC family protein</fullName>
    </submittedName>
</protein>
<evidence type="ECO:0000259" key="1">
    <source>
        <dbReference type="Pfam" id="PF13468"/>
    </source>
</evidence>
<dbReference type="Proteomes" id="UP001224812">
    <property type="component" value="Unassembled WGS sequence"/>
</dbReference>
<reference evidence="4" key="1">
    <citation type="submission" date="2016-10" db="EMBL/GenBank/DDBJ databases">
        <authorList>
            <person name="de Groot N.N."/>
        </authorList>
    </citation>
    <scope>NUCLEOTIDE SEQUENCE [LARGE SCALE GENOMIC DNA]</scope>
    <source>
        <strain evidence="4">DSM 24204</strain>
    </source>
</reference>
<keyword evidence="6" id="KW-1185">Reference proteome</keyword>
<evidence type="ECO:0000313" key="5">
    <source>
        <dbReference type="Proteomes" id="UP000198883"/>
    </source>
</evidence>
<sequence length="213" mass="24457">MSLKHMRAGHIVYAVDNLEKAINEWREKGFYVEYARKSKKLNAIIYFSQGPFIELLDVKSIPKIALLIFSLFGGKAMVDRMKLYDITDGNNAILCIEKNEGGLDDEIEFLANNGKKGNYLKNNRRKTPDGKLLKWKLFMPFDLTLPFLMSYYNIDPKPKNFVHPNGVSRVKSLKLVTNKDSIAILNQLLDDDTIILEEGSKYAEVTEIQYQND</sequence>
<evidence type="ECO:0000313" key="3">
    <source>
        <dbReference type="EMBL" id="MDP8172723.1"/>
    </source>
</evidence>
<evidence type="ECO:0000313" key="2">
    <source>
        <dbReference type="EMBL" id="MDP8085430.1"/>
    </source>
</evidence>
<dbReference type="InterPro" id="IPR029068">
    <property type="entry name" value="Glyas_Bleomycin-R_OHBP_Dase"/>
</dbReference>
<dbReference type="EMBL" id="FOBN01000023">
    <property type="protein sequence ID" value="SEM54339.1"/>
    <property type="molecule type" value="Genomic_DNA"/>
</dbReference>
<proteinExistence type="predicted"/>
<name>A0A1H7ZA40_9PAST</name>
<gene>
    <name evidence="2" type="ORF">QJT92_05765</name>
    <name evidence="3" type="ORF">QJU93_05065</name>
    <name evidence="4" type="ORF">SAMN05444853_12316</name>
</gene>
<evidence type="ECO:0000313" key="6">
    <source>
        <dbReference type="Proteomes" id="UP001224812"/>
    </source>
</evidence>
<feature type="domain" description="Glyoxalase-like" evidence="1">
    <location>
        <begin position="10"/>
        <end position="180"/>
    </location>
</feature>